<dbReference type="EMBL" id="MN103543">
    <property type="protein sequence ID" value="QEM41861.1"/>
    <property type="molecule type" value="Genomic_DNA"/>
</dbReference>
<evidence type="ECO:0000313" key="2">
    <source>
        <dbReference type="Proteomes" id="UP000322144"/>
    </source>
</evidence>
<protein>
    <submittedName>
        <fullName evidence="1">Uncharacterized protein</fullName>
    </submittedName>
</protein>
<dbReference type="GeneID" id="77936882"/>
<keyword evidence="2" id="KW-1185">Reference proteome</keyword>
<evidence type="ECO:0000313" key="1">
    <source>
        <dbReference type="EMBL" id="QEM41861.1"/>
    </source>
</evidence>
<dbReference type="Proteomes" id="UP000322144">
    <property type="component" value="Segment"/>
</dbReference>
<accession>A0A5C1K8N7</accession>
<sequence length="94" mass="10646">MSSSYNPPVDTVDVLHIDCEYETFSFGKLFQRMVDHFGSDIKLDDFEIEATKIKVRGCNCCLDLDDYTDYIRVTRLTQPAADTETLSIEGLIVG</sequence>
<dbReference type="RefSeq" id="YP_010660872.1">
    <property type="nucleotide sequence ID" value="NC_070882.1"/>
</dbReference>
<reference evidence="1 2" key="1">
    <citation type="submission" date="2019-06" db="EMBL/GenBank/DDBJ databases">
        <title>A distant relative of Phikzvirus genus phages from a therapeutic phage collection.</title>
        <authorList>
            <person name="Hejnowicz M.S."/>
            <person name="Dabrowski K."/>
            <person name="Gawor J."/>
            <person name="Weber-Dabrowska B."/>
            <person name="Gromadka R."/>
            <person name="Lobocka M.B."/>
        </authorList>
    </citation>
    <scope>NUCLEOTIDE SEQUENCE [LARGE SCALE GENOMIC DNA]</scope>
</reference>
<name>A0A5C1K8N7_9CAUD</name>
<organism evidence="1 2">
    <name type="scientific">Pseudomonas phage vB_PaeM_PS119XW</name>
    <dbReference type="NCBI Taxonomy" id="2601632"/>
    <lineage>
        <taxon>Viruses</taxon>
        <taxon>Duplodnaviria</taxon>
        <taxon>Heunggongvirae</taxon>
        <taxon>Uroviricota</taxon>
        <taxon>Caudoviricetes</taxon>
        <taxon>Chimalliviridae</taxon>
        <taxon>Pawinskivirus</taxon>
        <taxon>Pawinskivirus PS119XW</taxon>
    </lineage>
</organism>
<proteinExistence type="predicted"/>
<dbReference type="KEGG" id="vg:77936882"/>